<keyword evidence="1" id="KW-1133">Transmembrane helix</keyword>
<proteinExistence type="predicted"/>
<name>A0A212RMI2_9CHLR</name>
<keyword evidence="4" id="KW-1185">Reference proteome</keyword>
<reference evidence="4" key="1">
    <citation type="submission" date="2017-06" db="EMBL/GenBank/DDBJ databases">
        <authorList>
            <person name="Varghese N."/>
            <person name="Submissions S."/>
        </authorList>
    </citation>
    <scope>NUCLEOTIDE SEQUENCE [LARGE SCALE GENOMIC DNA]</scope>
    <source>
        <strain evidence="4">JAD2</strain>
    </source>
</reference>
<evidence type="ECO:0000259" key="2">
    <source>
        <dbReference type="Pfam" id="PF04865"/>
    </source>
</evidence>
<dbReference type="InterPro" id="IPR006949">
    <property type="entry name" value="Barrel_Baseplate_J-like"/>
</dbReference>
<sequence length="516" mass="55638">MREMDLESPPREPGEGVEFLTVWPDDDWASLRFRIALAAAPRVVLEVPEEHPAMGPVLLRRLQHLAEGLGKSIALVTPSREGRETARELGIPAFPHREAALRAPWGGPEDVEPAPPIRGLTEPLRNWAESKRRPLPRWALSLSRAVGALGLLALLTMAVFLIPSAEIILHPQAQAIGVTGTLEADPRLSARDLARGAIPAYPVAVVVEGRAETQATGRQEKPAGYAEGTVVLVNQLDQPVEVPAGTIVRAASGGVAVRFVISPSVTVPAGFGATAEARVRALEPGPVGNVGPNQINLVEGPLAFALRVSNPEPLSGGKIETVPVVTAEDQKRVRETLLDQLRQQGYAQMRAGLDPQDCVLPSTLQVRVLLESYDRLIGEQADSLQGEIRAQVTGYKVVQSDVGAMALIALSRRVPPDSELAAEGFTFSGCDQLQAKVETGPEGTPRILLTFEAQGRAVPRLSIPQIRHALRGRSPGGALQRLQTLPLARPPEIRIWPPGWPWLPLLESRIRVRIQP</sequence>
<dbReference type="Proteomes" id="UP000197025">
    <property type="component" value="Unassembled WGS sequence"/>
</dbReference>
<organism evidence="3 4">
    <name type="scientific">Thermoflexus hugenholtzii JAD2</name>
    <dbReference type="NCBI Taxonomy" id="877466"/>
    <lineage>
        <taxon>Bacteria</taxon>
        <taxon>Bacillati</taxon>
        <taxon>Chloroflexota</taxon>
        <taxon>Thermoflexia</taxon>
        <taxon>Thermoflexales</taxon>
        <taxon>Thermoflexaceae</taxon>
        <taxon>Thermoflexus</taxon>
    </lineage>
</organism>
<dbReference type="EMBL" id="FYEK01000071">
    <property type="protein sequence ID" value="SNB73606.1"/>
    <property type="molecule type" value="Genomic_DNA"/>
</dbReference>
<evidence type="ECO:0000256" key="1">
    <source>
        <dbReference type="SAM" id="Phobius"/>
    </source>
</evidence>
<dbReference type="Pfam" id="PF04865">
    <property type="entry name" value="Baseplate_J"/>
    <property type="match status" value="1"/>
</dbReference>
<feature type="transmembrane region" description="Helical" evidence="1">
    <location>
        <begin position="141"/>
        <end position="162"/>
    </location>
</feature>
<gene>
    <name evidence="3" type="ORF">SAMN02746019_00019350</name>
</gene>
<dbReference type="InParanoid" id="A0A212RMI2"/>
<accession>A0A212RMI2</accession>
<feature type="domain" description="Baseplate protein J-like barrel" evidence="2">
    <location>
        <begin position="240"/>
        <end position="317"/>
    </location>
</feature>
<keyword evidence="1" id="KW-0472">Membrane</keyword>
<protein>
    <submittedName>
        <fullName evidence="3">Baseplate J-like protein</fullName>
    </submittedName>
</protein>
<dbReference type="AlphaFoldDB" id="A0A212RMI2"/>
<evidence type="ECO:0000313" key="4">
    <source>
        <dbReference type="Proteomes" id="UP000197025"/>
    </source>
</evidence>
<evidence type="ECO:0000313" key="3">
    <source>
        <dbReference type="EMBL" id="SNB73606.1"/>
    </source>
</evidence>
<keyword evidence="1" id="KW-0812">Transmembrane</keyword>